<reference evidence="1" key="1">
    <citation type="submission" date="2022-06" db="EMBL/GenBank/DDBJ databases">
        <authorList>
            <person name="Legendre M."/>
            <person name="Claverie J.-M."/>
            <person name="Alempic J.-M."/>
            <person name="Abergel C."/>
        </authorList>
    </citation>
    <scope>NUCLEOTIDE SEQUENCE</scope>
    <source>
        <strain evidence="1">Kuranda</strain>
    </source>
</reference>
<dbReference type="Proteomes" id="UP001185135">
    <property type="component" value="Segment"/>
</dbReference>
<organism evidence="1 2">
    <name type="scientific">Pandoravirus kuranda</name>
    <dbReference type="NCBI Taxonomy" id="3019033"/>
    <lineage>
        <taxon>Viruses</taxon>
        <taxon>Pandoravirus</taxon>
    </lineage>
</organism>
<accession>A0AA95EDA2</accession>
<proteinExistence type="predicted"/>
<dbReference type="EMBL" id="ON887157">
    <property type="protein sequence ID" value="WBR14677.1"/>
    <property type="molecule type" value="Genomic_DNA"/>
</dbReference>
<evidence type="ECO:0000313" key="2">
    <source>
        <dbReference type="Proteomes" id="UP001185135"/>
    </source>
</evidence>
<gene>
    <name evidence="1" type="ORF">pkur_cds_503</name>
</gene>
<name>A0AA95EDA2_9VIRU</name>
<protein>
    <submittedName>
        <fullName evidence="1">Uncharacterized protein</fullName>
    </submittedName>
</protein>
<sequence length="137" mass="15298">MDPPPFETFEPKLPRRAAALRAAMIFVRTADADALDGRQAETCKYWCDPNGTAQFYECQDIVQKSAKLRGTGLTEATAEIVDDVSWYYKRYGACRIDGFDVRARGRTALRASRVPLARTPTYTGVVDVEATGRMPKE</sequence>
<evidence type="ECO:0000313" key="1">
    <source>
        <dbReference type="EMBL" id="WBR14677.1"/>
    </source>
</evidence>